<evidence type="ECO:0000256" key="1">
    <source>
        <dbReference type="ARBA" id="ARBA00004123"/>
    </source>
</evidence>
<keyword evidence="4" id="KW-0804">Transcription</keyword>
<dbReference type="Proteomes" id="UP001056384">
    <property type="component" value="Chromosome 1"/>
</dbReference>
<evidence type="ECO:0000313" key="7">
    <source>
        <dbReference type="EMBL" id="USW47276.1"/>
    </source>
</evidence>
<organism evidence="7 8">
    <name type="scientific">Septoria linicola</name>
    <dbReference type="NCBI Taxonomy" id="215465"/>
    <lineage>
        <taxon>Eukaryota</taxon>
        <taxon>Fungi</taxon>
        <taxon>Dikarya</taxon>
        <taxon>Ascomycota</taxon>
        <taxon>Pezizomycotina</taxon>
        <taxon>Dothideomycetes</taxon>
        <taxon>Dothideomycetidae</taxon>
        <taxon>Mycosphaerellales</taxon>
        <taxon>Mycosphaerellaceae</taxon>
        <taxon>Septoria</taxon>
    </lineage>
</organism>
<dbReference type="GO" id="GO:0000981">
    <property type="term" value="F:DNA-binding transcription factor activity, RNA polymerase II-specific"/>
    <property type="evidence" value="ECO:0007669"/>
    <property type="project" value="TreeGrafter"/>
</dbReference>
<keyword evidence="5" id="KW-0539">Nucleus</keyword>
<keyword evidence="3" id="KW-0238">DNA-binding</keyword>
<dbReference type="GO" id="GO:0005634">
    <property type="term" value="C:nucleus"/>
    <property type="evidence" value="ECO:0007669"/>
    <property type="project" value="UniProtKB-SubCell"/>
</dbReference>
<dbReference type="AlphaFoldDB" id="A0A9Q9AM17"/>
<accession>A0A9Q9AM17</accession>
<dbReference type="PANTHER" id="PTHR31845">
    <property type="entry name" value="FINGER DOMAIN PROTEIN, PUTATIVE-RELATED"/>
    <property type="match status" value="1"/>
</dbReference>
<evidence type="ECO:0000256" key="3">
    <source>
        <dbReference type="ARBA" id="ARBA00023125"/>
    </source>
</evidence>
<keyword evidence="2" id="KW-0805">Transcription regulation</keyword>
<dbReference type="PANTHER" id="PTHR31845:SF10">
    <property type="entry name" value="ZN(II)2CYS6 TRANSCRIPTION FACTOR (EUROFUNG)"/>
    <property type="match status" value="1"/>
</dbReference>
<dbReference type="InterPro" id="IPR051089">
    <property type="entry name" value="prtT"/>
</dbReference>
<evidence type="ECO:0000313" key="8">
    <source>
        <dbReference type="Proteomes" id="UP001056384"/>
    </source>
</evidence>
<dbReference type="GO" id="GO:0000976">
    <property type="term" value="F:transcription cis-regulatory region binding"/>
    <property type="evidence" value="ECO:0007669"/>
    <property type="project" value="TreeGrafter"/>
</dbReference>
<protein>
    <submittedName>
        <fullName evidence="7">Uncharacterized protein</fullName>
    </submittedName>
</protein>
<gene>
    <name evidence="7" type="ORF">Slin15195_G005950</name>
</gene>
<evidence type="ECO:0000256" key="4">
    <source>
        <dbReference type="ARBA" id="ARBA00023163"/>
    </source>
</evidence>
<keyword evidence="8" id="KW-1185">Reference proteome</keyword>
<feature type="region of interest" description="Disordered" evidence="6">
    <location>
        <begin position="364"/>
        <end position="395"/>
    </location>
</feature>
<proteinExistence type="predicted"/>
<comment type="subcellular location">
    <subcellularLocation>
        <location evidence="1">Nucleus</location>
    </subcellularLocation>
</comment>
<reference evidence="7" key="1">
    <citation type="submission" date="2022-06" db="EMBL/GenBank/DDBJ databases">
        <title>Complete genome sequences of two strains of the flax pathogen Septoria linicola.</title>
        <authorList>
            <person name="Lapalu N."/>
            <person name="Simon A."/>
            <person name="Demenou B."/>
            <person name="Paumier D."/>
            <person name="Guillot M.-P."/>
            <person name="Gout L."/>
            <person name="Valade R."/>
        </authorList>
    </citation>
    <scope>NUCLEOTIDE SEQUENCE</scope>
    <source>
        <strain evidence="7">SE15195</strain>
    </source>
</reference>
<evidence type="ECO:0000256" key="6">
    <source>
        <dbReference type="SAM" id="MobiDB-lite"/>
    </source>
</evidence>
<evidence type="ECO:0000256" key="5">
    <source>
        <dbReference type="ARBA" id="ARBA00023242"/>
    </source>
</evidence>
<evidence type="ECO:0000256" key="2">
    <source>
        <dbReference type="ARBA" id="ARBA00023015"/>
    </source>
</evidence>
<sequence length="430" mass="48583">MSGGMPFVVLSPSLTAHEMFSTKPALLRAITTVAMFHDLPRQQTQVRELIRDLSDRIMMKGEKSIDVLQAIIVFVTWAHPHMFWSQQVTNLLHLATAITIDTSLDRNLQPACFNVTPRTHSMEENRILLGLFYLSSTLSSSFRKIDATPFTRHMEICLNNLEHNRECDSDIFLVQTVRLQRVIESIHTTNPSSAPAKIYRKAFQADLARLRQSDPYMEDSTFLRLHYLSAEIQMWELSLNEVVEDTGKPLSSVDLYSLVSAIKAFLDVFFSIPTSAYLLAPFAVFGQFAHAFIALTKLASLDVDGWDLATLNHEVNFLEVIEETARRFDETVRSFVDGIAVDNDAFGKWAQRVRYMKGVYESKFGDDQEQGQGTQPNEKLPRTPDNTGHPTPPDDILNVDFFSSLDADFWSAVDFTTDLGFPATDASLVQ</sequence>
<name>A0A9Q9AM17_9PEZI</name>
<dbReference type="EMBL" id="CP099418">
    <property type="protein sequence ID" value="USW47276.1"/>
    <property type="molecule type" value="Genomic_DNA"/>
</dbReference>